<dbReference type="GO" id="GO:0005739">
    <property type="term" value="C:mitochondrion"/>
    <property type="evidence" value="ECO:0007669"/>
    <property type="project" value="TreeGrafter"/>
</dbReference>
<protein>
    <recommendedName>
        <fullName evidence="2">NIPSNAP domain-containing protein</fullName>
    </recommendedName>
</protein>
<comment type="similarity">
    <text evidence="1">Belongs to the NipSnap family.</text>
</comment>
<dbReference type="PANTHER" id="PTHR21017:SF17">
    <property type="entry name" value="PROTEIN NIPSNAP"/>
    <property type="match status" value="1"/>
</dbReference>
<comment type="caution">
    <text evidence="3">The sequence shown here is derived from an EMBL/GenBank/DDBJ whole genome shotgun (WGS) entry which is preliminary data.</text>
</comment>
<dbReference type="EMBL" id="ATMH01001992">
    <property type="protein sequence ID" value="EPY33774.1"/>
    <property type="molecule type" value="Genomic_DNA"/>
</dbReference>
<evidence type="ECO:0000256" key="1">
    <source>
        <dbReference type="ARBA" id="ARBA00005291"/>
    </source>
</evidence>
<dbReference type="OrthoDB" id="10262843at2759"/>
<dbReference type="InterPro" id="IPR012577">
    <property type="entry name" value="NIPSNAP"/>
</dbReference>
<name>S9UYF2_9TRYP</name>
<dbReference type="Gene3D" id="3.30.70.100">
    <property type="match status" value="1"/>
</dbReference>
<dbReference type="PANTHER" id="PTHR21017">
    <property type="entry name" value="NIPSNAP-RELATED"/>
    <property type="match status" value="1"/>
</dbReference>
<gene>
    <name evidence="3" type="ORF">STCU_01992</name>
</gene>
<reference evidence="3 4" key="1">
    <citation type="journal article" date="2013" name="PLoS ONE">
        <title>Predicting the Proteins of Angomonas deanei, Strigomonas culicis and Their Respective Endosymbionts Reveals New Aspects of the Trypanosomatidae Family.</title>
        <authorList>
            <person name="Motta M.C."/>
            <person name="Martins A.C."/>
            <person name="de Souza S.S."/>
            <person name="Catta-Preta C.M."/>
            <person name="Silva R."/>
            <person name="Klein C.C."/>
            <person name="de Almeida L.G."/>
            <person name="de Lima Cunha O."/>
            <person name="Ciapina L.P."/>
            <person name="Brocchi M."/>
            <person name="Colabardini A.C."/>
            <person name="de Araujo Lima B."/>
            <person name="Machado C.R."/>
            <person name="de Almeida Soares C.M."/>
            <person name="Probst C.M."/>
            <person name="de Menezes C.B."/>
            <person name="Thompson C.E."/>
            <person name="Bartholomeu D.C."/>
            <person name="Gradia D.F."/>
            <person name="Pavoni D.P."/>
            <person name="Grisard E.C."/>
            <person name="Fantinatti-Garboggini F."/>
            <person name="Marchini F.K."/>
            <person name="Rodrigues-Luiz G.F."/>
            <person name="Wagner G."/>
            <person name="Goldman G.H."/>
            <person name="Fietto J.L."/>
            <person name="Elias M.C."/>
            <person name="Goldman M.H."/>
            <person name="Sagot M.F."/>
            <person name="Pereira M."/>
            <person name="Stoco P.H."/>
            <person name="de Mendonca-Neto R.P."/>
            <person name="Teixeira S.M."/>
            <person name="Maciel T.E."/>
            <person name="de Oliveira Mendes T.A."/>
            <person name="Urmenyi T.P."/>
            <person name="de Souza W."/>
            <person name="Schenkman S."/>
            <person name="de Vasconcelos A.T."/>
        </authorList>
    </citation>
    <scope>NUCLEOTIDE SEQUENCE [LARGE SCALE GENOMIC DNA]</scope>
</reference>
<accession>S9UYF2</accession>
<dbReference type="InterPro" id="IPR011008">
    <property type="entry name" value="Dimeric_a/b-barrel"/>
</dbReference>
<feature type="domain" description="NIPSNAP" evidence="2">
    <location>
        <begin position="8"/>
        <end position="74"/>
    </location>
</feature>
<dbReference type="SUPFAM" id="SSF54909">
    <property type="entry name" value="Dimeric alpha+beta barrel"/>
    <property type="match status" value="1"/>
</dbReference>
<organism evidence="3 4">
    <name type="scientific">Strigomonas culicis</name>
    <dbReference type="NCBI Taxonomy" id="28005"/>
    <lineage>
        <taxon>Eukaryota</taxon>
        <taxon>Discoba</taxon>
        <taxon>Euglenozoa</taxon>
        <taxon>Kinetoplastea</taxon>
        <taxon>Metakinetoplastina</taxon>
        <taxon>Trypanosomatida</taxon>
        <taxon>Trypanosomatidae</taxon>
        <taxon>Strigomonadinae</taxon>
        <taxon>Strigomonas</taxon>
    </lineage>
</organism>
<dbReference type="AlphaFoldDB" id="S9UYF2"/>
<dbReference type="Proteomes" id="UP000015354">
    <property type="component" value="Unassembled WGS sequence"/>
</dbReference>
<dbReference type="InterPro" id="IPR051557">
    <property type="entry name" value="NipSnap_domain"/>
</dbReference>
<evidence type="ECO:0000313" key="3">
    <source>
        <dbReference type="EMBL" id="EPY33774.1"/>
    </source>
</evidence>
<proteinExistence type="inferred from homology"/>
<dbReference type="GO" id="GO:0000423">
    <property type="term" value="P:mitophagy"/>
    <property type="evidence" value="ECO:0007669"/>
    <property type="project" value="UniProtKB-ARBA"/>
</dbReference>
<evidence type="ECO:0000313" key="4">
    <source>
        <dbReference type="Proteomes" id="UP000015354"/>
    </source>
</evidence>
<evidence type="ECO:0000259" key="2">
    <source>
        <dbReference type="Pfam" id="PF07978"/>
    </source>
</evidence>
<sequence length="163" mass="18839">MEMMPKHPSTGGKCMGYWTVQLGGLNQFMQIWQYDSLAHRYECRKILDANQEWKRHFEEPLHRYLASESNMLMTRVYREGTASTLSYKYLMQLSSNEELDLSGASANLAGTFHVVIGEDEGKYVHIVKARKLDDLVPLKPQLNNISRIMGPVRWSTLLGTVWR</sequence>
<dbReference type="Pfam" id="PF07978">
    <property type="entry name" value="NIPSNAP"/>
    <property type="match status" value="1"/>
</dbReference>
<keyword evidence="4" id="KW-1185">Reference proteome</keyword>